<proteinExistence type="predicted"/>
<evidence type="ECO:0000259" key="2">
    <source>
        <dbReference type="Pfam" id="PF14581"/>
    </source>
</evidence>
<dbReference type="InterPro" id="IPR009839">
    <property type="entry name" value="SseB_N"/>
</dbReference>
<dbReference type="Proteomes" id="UP000316968">
    <property type="component" value="Chromosome"/>
</dbReference>
<reference evidence="3 4" key="1">
    <citation type="submission" date="2019-06" db="EMBL/GenBank/DDBJ databases">
        <title>Saccharibacillus brassicae sp. nov., an endophytic bacterium isolated from Chinese cabbage seeds (Brassica pekinensis).</title>
        <authorList>
            <person name="Jiang L."/>
            <person name="Lee J."/>
            <person name="Kim S.W."/>
        </authorList>
    </citation>
    <scope>NUCLEOTIDE SEQUENCE [LARGE SCALE GENOMIC DNA]</scope>
    <source>
        <strain evidence="4">KCTC 43072 / ATSA2</strain>
    </source>
</reference>
<evidence type="ECO:0000259" key="1">
    <source>
        <dbReference type="Pfam" id="PF07179"/>
    </source>
</evidence>
<organism evidence="3 4">
    <name type="scientific">Saccharibacillus brassicae</name>
    <dbReference type="NCBI Taxonomy" id="2583377"/>
    <lineage>
        <taxon>Bacteria</taxon>
        <taxon>Bacillati</taxon>
        <taxon>Bacillota</taxon>
        <taxon>Bacilli</taxon>
        <taxon>Bacillales</taxon>
        <taxon>Paenibacillaceae</taxon>
        <taxon>Saccharibacillus</taxon>
    </lineage>
</organism>
<evidence type="ECO:0000313" key="3">
    <source>
        <dbReference type="EMBL" id="QDH20296.1"/>
    </source>
</evidence>
<keyword evidence="4" id="KW-1185">Reference proteome</keyword>
<dbReference type="EMBL" id="CP041217">
    <property type="protein sequence ID" value="QDH20296.1"/>
    <property type="molecule type" value="Genomic_DNA"/>
</dbReference>
<protein>
    <recommendedName>
        <fullName evidence="5">Enhanced serine sensitivity protein SseB</fullName>
    </recommendedName>
</protein>
<dbReference type="Pfam" id="PF14581">
    <property type="entry name" value="SseB_C"/>
    <property type="match status" value="1"/>
</dbReference>
<evidence type="ECO:0008006" key="5">
    <source>
        <dbReference type="Google" id="ProtNLM"/>
    </source>
</evidence>
<dbReference type="Pfam" id="PF07179">
    <property type="entry name" value="SseB"/>
    <property type="match status" value="1"/>
</dbReference>
<feature type="domain" description="SseB protein C-terminal" evidence="2">
    <location>
        <begin position="154"/>
        <end position="260"/>
    </location>
</feature>
<name>A0A4Y6UV83_SACBS</name>
<feature type="domain" description="SseB protein N-terminal" evidence="1">
    <location>
        <begin position="22"/>
        <end position="137"/>
    </location>
</feature>
<sequence length="271" mass="30990">MFIIEDLQERREMMSFTPQNRLEIALSEAVEYPSRRRAFYEELQRAELYALHMEGDVPVEDGMIREKAEVRLPCVEIEGKTYLPVFSSLEMLQRSIEQEMRYISMNAMDLFGLVRGSDVWLNPGAPFAKQFPATEIESILDGSLLAMPQSYTLDTDRQIMLGRPVQEPTELLSGLSEVFRSFSNVKLAYSAHYYNPESGDPPHTLIAVEAEGEWEEVVRAASLRASSACIPDPPVDFVRLDGLSGLERYFEADCEPFYRKFGRLKQVVRRA</sequence>
<gene>
    <name evidence="3" type="ORF">FFV09_05115</name>
</gene>
<accession>A0A4Y6UV83</accession>
<dbReference type="OrthoDB" id="5622177at2"/>
<evidence type="ECO:0000313" key="4">
    <source>
        <dbReference type="Proteomes" id="UP000316968"/>
    </source>
</evidence>
<dbReference type="InterPro" id="IPR027945">
    <property type="entry name" value="SseB_C"/>
</dbReference>
<dbReference type="KEGG" id="saca:FFV09_05115"/>
<dbReference type="AlphaFoldDB" id="A0A4Y6UV83"/>